<dbReference type="AlphaFoldDB" id="A0A0C2CYG4"/>
<evidence type="ECO:0000313" key="2">
    <source>
        <dbReference type="Proteomes" id="UP000031599"/>
    </source>
</evidence>
<dbReference type="Proteomes" id="UP000031599">
    <property type="component" value="Unassembled WGS sequence"/>
</dbReference>
<dbReference type="EMBL" id="JMCC02000114">
    <property type="protein sequence ID" value="KIG12892.1"/>
    <property type="molecule type" value="Genomic_DNA"/>
</dbReference>
<protein>
    <submittedName>
        <fullName evidence="1">Uncharacterized protein</fullName>
    </submittedName>
</protein>
<gene>
    <name evidence="1" type="ORF">DB30_00913</name>
</gene>
<sequence>MALATALGLGLGCRQRDDASTVDPALASAATIEQVPPIPYAGTWIGPALTLSFVGPWVFVLPTHAEPGQAPIELRATVERREGDAFALRTSVAGLLPADFLRPTDWTMLVEDGQLAIAMGDEPLTAYLRDEATAPPLLGPTMLDELELPAQVSMASAVACLEQASSRCAALEAGGPLAAGCRELTWATCVAGLPPSPAADAPTDWADPTVRATWERARTIDELQLTLRYAERLDQAADPSQRSEARAVYVRTLELVATTLEALAHDGPLTDDPALTDLRAAIQTARDAGLLP</sequence>
<organism evidence="1 2">
    <name type="scientific">Enhygromyxa salina</name>
    <dbReference type="NCBI Taxonomy" id="215803"/>
    <lineage>
        <taxon>Bacteria</taxon>
        <taxon>Pseudomonadati</taxon>
        <taxon>Myxococcota</taxon>
        <taxon>Polyangia</taxon>
        <taxon>Nannocystales</taxon>
        <taxon>Nannocystaceae</taxon>
        <taxon>Enhygromyxa</taxon>
    </lineage>
</organism>
<evidence type="ECO:0000313" key="1">
    <source>
        <dbReference type="EMBL" id="KIG12892.1"/>
    </source>
</evidence>
<name>A0A0C2CYG4_9BACT</name>
<accession>A0A0C2CYG4</accession>
<comment type="caution">
    <text evidence="1">The sequence shown here is derived from an EMBL/GenBank/DDBJ whole genome shotgun (WGS) entry which is preliminary data.</text>
</comment>
<reference evidence="1 2" key="1">
    <citation type="submission" date="2014-12" db="EMBL/GenBank/DDBJ databases">
        <title>Genome assembly of Enhygromyxa salina DSM 15201.</title>
        <authorList>
            <person name="Sharma G."/>
            <person name="Subramanian S."/>
        </authorList>
    </citation>
    <scope>NUCLEOTIDE SEQUENCE [LARGE SCALE GENOMIC DNA]</scope>
    <source>
        <strain evidence="1 2">DSM 15201</strain>
    </source>
</reference>
<proteinExistence type="predicted"/>